<name>A0ABD0JXR4_9CAEN</name>
<feature type="non-terminal residue" evidence="2">
    <location>
        <position position="1"/>
    </location>
</feature>
<evidence type="ECO:0000313" key="3">
    <source>
        <dbReference type="Proteomes" id="UP001519460"/>
    </source>
</evidence>
<feature type="region of interest" description="Disordered" evidence="1">
    <location>
        <begin position="211"/>
        <end position="240"/>
    </location>
</feature>
<accession>A0ABD0JXR4</accession>
<comment type="caution">
    <text evidence="2">The sequence shown here is derived from an EMBL/GenBank/DDBJ whole genome shotgun (WGS) entry which is preliminary data.</text>
</comment>
<feature type="region of interest" description="Disordered" evidence="1">
    <location>
        <begin position="396"/>
        <end position="439"/>
    </location>
</feature>
<dbReference type="AlphaFoldDB" id="A0ABD0JXR4"/>
<evidence type="ECO:0000256" key="1">
    <source>
        <dbReference type="SAM" id="MobiDB-lite"/>
    </source>
</evidence>
<organism evidence="2 3">
    <name type="scientific">Batillaria attramentaria</name>
    <dbReference type="NCBI Taxonomy" id="370345"/>
    <lineage>
        <taxon>Eukaryota</taxon>
        <taxon>Metazoa</taxon>
        <taxon>Spiralia</taxon>
        <taxon>Lophotrochozoa</taxon>
        <taxon>Mollusca</taxon>
        <taxon>Gastropoda</taxon>
        <taxon>Caenogastropoda</taxon>
        <taxon>Sorbeoconcha</taxon>
        <taxon>Cerithioidea</taxon>
        <taxon>Batillariidae</taxon>
        <taxon>Batillaria</taxon>
    </lineage>
</organism>
<gene>
    <name evidence="2" type="ORF">BaRGS_00029181</name>
</gene>
<feature type="region of interest" description="Disordered" evidence="1">
    <location>
        <begin position="39"/>
        <end position="59"/>
    </location>
</feature>
<protein>
    <recommendedName>
        <fullName evidence="4">CUB domain-containing protein</fullName>
    </recommendedName>
</protein>
<feature type="region of interest" description="Disordered" evidence="1">
    <location>
        <begin position="340"/>
        <end position="375"/>
    </location>
</feature>
<keyword evidence="3" id="KW-1185">Reference proteome</keyword>
<dbReference type="Proteomes" id="UP001519460">
    <property type="component" value="Unassembled WGS sequence"/>
</dbReference>
<feature type="compositionally biased region" description="Low complexity" evidence="1">
    <location>
        <begin position="354"/>
        <end position="363"/>
    </location>
</feature>
<reference evidence="2 3" key="1">
    <citation type="journal article" date="2023" name="Sci. Data">
        <title>Genome assembly of the Korean intertidal mud-creeper Batillaria attramentaria.</title>
        <authorList>
            <person name="Patra A.K."/>
            <person name="Ho P.T."/>
            <person name="Jun S."/>
            <person name="Lee S.J."/>
            <person name="Kim Y."/>
            <person name="Won Y.J."/>
        </authorList>
    </citation>
    <scope>NUCLEOTIDE SEQUENCE [LARGE SCALE GENOMIC DNA]</scope>
    <source>
        <strain evidence="2">Wonlab-2016</strain>
    </source>
</reference>
<evidence type="ECO:0008006" key="4">
    <source>
        <dbReference type="Google" id="ProtNLM"/>
    </source>
</evidence>
<sequence length="452" mass="48845">KVTVAMEVNLTQYKLGVWILPLLLLWKVDISRNACPEEAPPPGACGAAPSPTDSSSDNGWAEVLQRSDCGNSYSILQSPLLNFDTAACLEFFFSSVLPAKLDVFLVLKNGTAVEVYNERNVQNPNRPLQYTLEPHQSAKIAVLTMIFVAGACTLGAGRYQSGLGNLSQVNFESHSTDPQAIIAVDAVAYRRNAPGCKFLPESVPPDYHLVTKPRPIFTTTPSGPATKSRRRQTTSRAWRQNTQEVDLSEDYSAPGYVHDPDYSYTTDTELNSNKPYIDPYELADDGAPGKTRGLVTDEYNVLNVHGVGKDLHNPHGADNDNYSHISSQPTELDVSALYSQVQKKGKGPTNKQQPAAAGPDPGAVYSQVQKTGKGAATPQHLTAADGALYSQVQKKGKKPLTAQKPGVAQKPAVGKKPTATDDYNRINFSESQPAGSADGVLDTYNRLEDVNV</sequence>
<dbReference type="EMBL" id="JACVVK020000300">
    <property type="protein sequence ID" value="KAK7479544.1"/>
    <property type="molecule type" value="Genomic_DNA"/>
</dbReference>
<evidence type="ECO:0000313" key="2">
    <source>
        <dbReference type="EMBL" id="KAK7479544.1"/>
    </source>
</evidence>
<proteinExistence type="predicted"/>